<dbReference type="EMBL" id="JFBU01000001">
    <property type="protein sequence ID" value="EXG83193.1"/>
    <property type="molecule type" value="Genomic_DNA"/>
</dbReference>
<dbReference type="InterPro" id="IPR045857">
    <property type="entry name" value="O16G_dom_2"/>
</dbReference>
<comment type="similarity">
    <text evidence="2">Belongs to the glycosyl hydrolase 13 family.</text>
</comment>
<evidence type="ECO:0000256" key="1">
    <source>
        <dbReference type="ARBA" id="ARBA00004496"/>
    </source>
</evidence>
<gene>
    <name evidence="9" type="ORF">SacsacDRAFT_0158</name>
</gene>
<dbReference type="GO" id="GO:0009313">
    <property type="term" value="P:oligosaccharide catabolic process"/>
    <property type="evidence" value="ECO:0007669"/>
    <property type="project" value="TreeGrafter"/>
</dbReference>
<evidence type="ECO:0000256" key="3">
    <source>
        <dbReference type="ARBA" id="ARBA00022490"/>
    </source>
</evidence>
<dbReference type="InterPro" id="IPR013780">
    <property type="entry name" value="Glyco_hydro_b"/>
</dbReference>
<dbReference type="InterPro" id="IPR032091">
    <property type="entry name" value="Malt_amylase-like_C"/>
</dbReference>
<keyword evidence="4" id="KW-0378">Hydrolase</keyword>
<dbReference type="FunFam" id="3.20.20.80:FF:000064">
    <property type="entry name" value="Oligo-1,6-glucosidase"/>
    <property type="match status" value="1"/>
</dbReference>
<dbReference type="Gene3D" id="3.20.20.80">
    <property type="entry name" value="Glycosidases"/>
    <property type="match status" value="1"/>
</dbReference>
<dbReference type="GO" id="GO:0004574">
    <property type="term" value="F:oligo-1,6-glucosidase activity"/>
    <property type="evidence" value="ECO:0007669"/>
    <property type="project" value="UniProtKB-EC"/>
</dbReference>
<sequence>MGTGTEANVNREFWKEAVVYQIYPRSFMDSDGDGVGDLRGIILKLDYLKELGVDVIWLSPVYKSPNDDNGYDISDYEDIMDEFGTMSDWEELLKGLHERGIKLMMDLVVNHTSDEHPWFIESKNNPDGEYGDYYVWRDAAPDGGLPNNWESFFSGPVWEYSEERGQYYLHLFSKKQPDLNWENEKVRHAVYKMMKFWLDKGVDGFRMDVINLISKVDGLPSNGTAPIADGSMYYVDGPRIHEFLQEMNAEVLSKYDIITVGEMPGVTVEEAKKYTAEERKELQMIFQFEHMRLDGGPGGKWDIVPWKLPQLKAVMHKWQIGLAEKGWNSLYLNNHDQPRMVSRFGNDGEYRVQSAKLLATLLHTLKGTPYVYQGEELGMTNVKFPMIDEYKDIESLNMYNERVTHGGADPGTVMAAIQTRGRDNARTPVQWDDSEHAGFTTGKPWIGVNPNYKTINAARQLGDPESVFHYYKELIALRKKHPILTYGDYELLLPDHETIYAYTRTLGDETWLTVLNFSTEPSVFEWPGNLGSREATLVIGNYGESDADRNEWRPYEARVYKLN</sequence>
<proteinExistence type="inferred from homology"/>
<organism evidence="9 10">
    <name type="scientific">Saccharibacillus sacchari DSM 19268</name>
    <dbReference type="NCBI Taxonomy" id="915437"/>
    <lineage>
        <taxon>Bacteria</taxon>
        <taxon>Bacillati</taxon>
        <taxon>Bacillota</taxon>
        <taxon>Bacilli</taxon>
        <taxon>Bacillales</taxon>
        <taxon>Paenibacillaceae</taxon>
        <taxon>Saccharibacillus</taxon>
    </lineage>
</organism>
<dbReference type="HOGENOM" id="CLU_006462_1_1_9"/>
<dbReference type="FunFam" id="3.20.20.80:FF:000014">
    <property type="entry name" value="Alpha,alpha-phosphotrehalase"/>
    <property type="match status" value="1"/>
</dbReference>
<comment type="catalytic activity">
    <reaction evidence="6">
        <text>Hydrolysis of (1-&gt;6)-alpha-D-glucosidic linkages in some oligosaccharides produced from starch and glycogen by alpha-amylase, and in isomaltose.</text>
        <dbReference type="EC" id="3.2.1.10"/>
    </reaction>
</comment>
<evidence type="ECO:0000256" key="4">
    <source>
        <dbReference type="ARBA" id="ARBA00022801"/>
    </source>
</evidence>
<comment type="caution">
    <text evidence="9">The sequence shown here is derived from an EMBL/GenBank/DDBJ whole genome shotgun (WGS) entry which is preliminary data.</text>
</comment>
<evidence type="ECO:0000256" key="2">
    <source>
        <dbReference type="ARBA" id="ARBA00008061"/>
    </source>
</evidence>
<protein>
    <recommendedName>
        <fullName evidence="7">oligo-1,6-glucosidase</fullName>
        <ecNumber evidence="7">3.2.1.10</ecNumber>
    </recommendedName>
</protein>
<dbReference type="NCBIfam" id="NF008183">
    <property type="entry name" value="PRK10933.1"/>
    <property type="match status" value="1"/>
</dbReference>
<dbReference type="Gene3D" id="3.90.400.10">
    <property type="entry name" value="Oligo-1,6-glucosidase, Domain 2"/>
    <property type="match status" value="1"/>
</dbReference>
<dbReference type="AlphaFoldDB" id="A0A010Z7C8"/>
<dbReference type="GO" id="GO:0004556">
    <property type="term" value="F:alpha-amylase activity"/>
    <property type="evidence" value="ECO:0007669"/>
    <property type="project" value="TreeGrafter"/>
</dbReference>
<dbReference type="Proteomes" id="UP000053380">
    <property type="component" value="Unassembled WGS sequence"/>
</dbReference>
<dbReference type="EC" id="3.2.1.10" evidence="7"/>
<accession>A0A010Z7C8</accession>
<dbReference type="InterPro" id="IPR017853">
    <property type="entry name" value="GH"/>
</dbReference>
<dbReference type="CDD" id="cd11333">
    <property type="entry name" value="AmyAc_SI_OligoGlu_DGase"/>
    <property type="match status" value="1"/>
</dbReference>
<dbReference type="SUPFAM" id="SSF51445">
    <property type="entry name" value="(Trans)glycosidases"/>
    <property type="match status" value="1"/>
</dbReference>
<evidence type="ECO:0000256" key="7">
    <source>
        <dbReference type="ARBA" id="ARBA00038939"/>
    </source>
</evidence>
<evidence type="ECO:0000313" key="9">
    <source>
        <dbReference type="EMBL" id="EXG83193.1"/>
    </source>
</evidence>
<evidence type="ECO:0000259" key="8">
    <source>
        <dbReference type="SMART" id="SM00642"/>
    </source>
</evidence>
<dbReference type="SUPFAM" id="SSF51011">
    <property type="entry name" value="Glycosyl hydrolase domain"/>
    <property type="match status" value="1"/>
</dbReference>
<dbReference type="Pfam" id="PF16657">
    <property type="entry name" value="Malt_amylase_C"/>
    <property type="match status" value="1"/>
</dbReference>
<dbReference type="PANTHER" id="PTHR10357:SF184">
    <property type="entry name" value="OLIGO-1,6-GLUCOSIDASE 1"/>
    <property type="match status" value="1"/>
</dbReference>
<name>A0A010Z7C8_9BACL</name>
<dbReference type="FunFam" id="3.90.400.10:FF:000002">
    <property type="entry name" value="Sucrose isomerase"/>
    <property type="match status" value="1"/>
</dbReference>
<dbReference type="SMART" id="SM00642">
    <property type="entry name" value="Aamy"/>
    <property type="match status" value="1"/>
</dbReference>
<feature type="domain" description="Glycosyl hydrolase family 13 catalytic" evidence="8">
    <location>
        <begin position="21"/>
        <end position="426"/>
    </location>
</feature>
<dbReference type="Pfam" id="PF00128">
    <property type="entry name" value="Alpha-amylase"/>
    <property type="match status" value="1"/>
</dbReference>
<keyword evidence="3" id="KW-0963">Cytoplasm</keyword>
<dbReference type="FunFam" id="2.60.40.1180:FF:000007">
    <property type="entry name" value="Sucrose isomerase"/>
    <property type="match status" value="1"/>
</dbReference>
<evidence type="ECO:0000313" key="10">
    <source>
        <dbReference type="Proteomes" id="UP000053380"/>
    </source>
</evidence>
<dbReference type="GO" id="GO:0005737">
    <property type="term" value="C:cytoplasm"/>
    <property type="evidence" value="ECO:0007669"/>
    <property type="project" value="UniProtKB-SubCell"/>
</dbReference>
<keyword evidence="5 9" id="KW-0326">Glycosidase</keyword>
<dbReference type="PANTHER" id="PTHR10357">
    <property type="entry name" value="ALPHA-AMYLASE FAMILY MEMBER"/>
    <property type="match status" value="1"/>
</dbReference>
<dbReference type="InterPro" id="IPR006047">
    <property type="entry name" value="GH13_cat_dom"/>
</dbReference>
<keyword evidence="10" id="KW-1185">Reference proteome</keyword>
<evidence type="ECO:0000256" key="5">
    <source>
        <dbReference type="ARBA" id="ARBA00023295"/>
    </source>
</evidence>
<dbReference type="PATRIC" id="fig|915437.3.peg.158"/>
<comment type="subcellular location">
    <subcellularLocation>
        <location evidence="1">Cytoplasm</location>
    </subcellularLocation>
</comment>
<evidence type="ECO:0000256" key="6">
    <source>
        <dbReference type="ARBA" id="ARBA00036217"/>
    </source>
</evidence>
<dbReference type="Gene3D" id="2.60.40.1180">
    <property type="entry name" value="Golgi alpha-mannosidase II"/>
    <property type="match status" value="1"/>
</dbReference>
<reference evidence="9 10" key="1">
    <citation type="submission" date="2013-07" db="EMBL/GenBank/DDBJ databases">
        <authorList>
            <consortium name="DOE Joint Genome Institute"/>
            <person name="Anderson I."/>
            <person name="Huntemann M."/>
            <person name="Han J."/>
            <person name="Chen A."/>
            <person name="Kyrpides N."/>
            <person name="Mavromatis K."/>
            <person name="Markowitz V."/>
            <person name="Palaniappan K."/>
            <person name="Ivanova N."/>
            <person name="Schaumberg A."/>
            <person name="Pati A."/>
            <person name="Liolios K."/>
            <person name="Nordberg H.P."/>
            <person name="Cantor M.N."/>
            <person name="Hua S.X."/>
            <person name="Woyke T."/>
        </authorList>
    </citation>
    <scope>NUCLEOTIDE SEQUENCE [LARGE SCALE GENOMIC DNA]</scope>
    <source>
        <strain evidence="9 10">DSM 19268</strain>
    </source>
</reference>